<dbReference type="AlphaFoldDB" id="A0AAV7R242"/>
<protein>
    <submittedName>
        <fullName evidence="2">Uncharacterized protein</fullName>
    </submittedName>
</protein>
<dbReference type="EMBL" id="JANPWB010000010">
    <property type="protein sequence ID" value="KAJ1145742.1"/>
    <property type="molecule type" value="Genomic_DNA"/>
</dbReference>
<evidence type="ECO:0000256" key="1">
    <source>
        <dbReference type="SAM" id="MobiDB-lite"/>
    </source>
</evidence>
<evidence type="ECO:0000313" key="2">
    <source>
        <dbReference type="EMBL" id="KAJ1145742.1"/>
    </source>
</evidence>
<dbReference type="InterPro" id="IPR042566">
    <property type="entry name" value="L1_C"/>
</dbReference>
<sequence>MNTPAGISTVEYMVYRESDTGPAQIALHTYLASLTIEAADIRFLFCFHLNLPPTKLATYKTMAVLVVQQQRGSFLAVKRCLRELDIHYSLLFPARLWMLVDRTTHFFDSADEAWSWMESTGLVDSCPPPSEAAKPRGTQGADAVDNTNRSVATRKLALQQIWSK</sequence>
<keyword evidence="3" id="KW-1185">Reference proteome</keyword>
<proteinExistence type="predicted"/>
<name>A0AAV7R242_PLEWA</name>
<evidence type="ECO:0000313" key="3">
    <source>
        <dbReference type="Proteomes" id="UP001066276"/>
    </source>
</evidence>
<dbReference type="Gene3D" id="3.30.250.20">
    <property type="entry name" value="L1 transposable element, C-terminal domain"/>
    <property type="match status" value="1"/>
</dbReference>
<reference evidence="2" key="1">
    <citation type="journal article" date="2022" name="bioRxiv">
        <title>Sequencing and chromosome-scale assembly of the giantPleurodeles waltlgenome.</title>
        <authorList>
            <person name="Brown T."/>
            <person name="Elewa A."/>
            <person name="Iarovenko S."/>
            <person name="Subramanian E."/>
            <person name="Araus A.J."/>
            <person name="Petzold A."/>
            <person name="Susuki M."/>
            <person name="Suzuki K.-i.T."/>
            <person name="Hayashi T."/>
            <person name="Toyoda A."/>
            <person name="Oliveira C."/>
            <person name="Osipova E."/>
            <person name="Leigh N.D."/>
            <person name="Simon A."/>
            <person name="Yun M.H."/>
        </authorList>
    </citation>
    <scope>NUCLEOTIDE SEQUENCE</scope>
    <source>
        <strain evidence="2">20211129_DDA</strain>
        <tissue evidence="2">Liver</tissue>
    </source>
</reference>
<comment type="caution">
    <text evidence="2">The sequence shown here is derived from an EMBL/GenBank/DDBJ whole genome shotgun (WGS) entry which is preliminary data.</text>
</comment>
<accession>A0AAV7R242</accession>
<feature type="region of interest" description="Disordered" evidence="1">
    <location>
        <begin position="125"/>
        <end position="146"/>
    </location>
</feature>
<dbReference type="Proteomes" id="UP001066276">
    <property type="component" value="Chromosome 6"/>
</dbReference>
<organism evidence="2 3">
    <name type="scientific">Pleurodeles waltl</name>
    <name type="common">Iberian ribbed newt</name>
    <dbReference type="NCBI Taxonomy" id="8319"/>
    <lineage>
        <taxon>Eukaryota</taxon>
        <taxon>Metazoa</taxon>
        <taxon>Chordata</taxon>
        <taxon>Craniata</taxon>
        <taxon>Vertebrata</taxon>
        <taxon>Euteleostomi</taxon>
        <taxon>Amphibia</taxon>
        <taxon>Batrachia</taxon>
        <taxon>Caudata</taxon>
        <taxon>Salamandroidea</taxon>
        <taxon>Salamandridae</taxon>
        <taxon>Pleurodelinae</taxon>
        <taxon>Pleurodeles</taxon>
    </lineage>
</organism>
<gene>
    <name evidence="2" type="ORF">NDU88_012026</name>
</gene>